<keyword evidence="1" id="KW-0472">Membrane</keyword>
<dbReference type="EMBL" id="JBFSEQ010000005">
    <property type="protein sequence ID" value="KAL2775429.1"/>
    <property type="molecule type" value="Genomic_DNA"/>
</dbReference>
<name>A0ABD2EAA7_DAUMA</name>
<gene>
    <name evidence="3" type="ORF">WCI35_013340</name>
</gene>
<dbReference type="EMBL" id="JBFSEQ010000005">
    <property type="protein sequence ID" value="KAL2775437.1"/>
    <property type="molecule type" value="Genomic_DNA"/>
</dbReference>
<reference evidence="3 4" key="1">
    <citation type="journal article" date="2024" name="G3 (Bethesda)">
        <title>A hybrid genome assembly of the endangered aye-aye (Daubentonia madagascariensis).</title>
        <authorList>
            <person name="Versoza C.J."/>
            <person name="Pfeifer S.P."/>
        </authorList>
    </citation>
    <scope>NUCLEOTIDE SEQUENCE [LARGE SCALE GENOMIC DNA]</scope>
    <source>
        <strain evidence="3">6821</strain>
    </source>
</reference>
<dbReference type="Proteomes" id="UP001610411">
    <property type="component" value="Unassembled WGS sequence"/>
</dbReference>
<keyword evidence="1" id="KW-0812">Transmembrane</keyword>
<keyword evidence="4" id="KW-1185">Reference proteome</keyword>
<dbReference type="AlphaFoldDB" id="A0ABD2EAA7"/>
<sequence length="112" mass="12537">MTREEPFREELAYDRMPTLERGRPHPVSYAVDTEPNDLQLSRRVPPCFSDKAGVFSVLMGCIPSALVSFAVSRRNVNAIPNFQILFVSTFAVTTTCLIWFGCKLVLNPSAIN</sequence>
<dbReference type="InterPro" id="IPR033280">
    <property type="entry name" value="Membrane_MLC1"/>
</dbReference>
<feature type="non-terminal residue" evidence="3">
    <location>
        <position position="112"/>
    </location>
</feature>
<keyword evidence="1" id="KW-1133">Transmembrane helix</keyword>
<dbReference type="EMBL" id="JBFSEQ010000005">
    <property type="protein sequence ID" value="KAL2775436.1"/>
    <property type="molecule type" value="Genomic_DNA"/>
</dbReference>
<evidence type="ECO:0000313" key="3">
    <source>
        <dbReference type="EMBL" id="KAL2775438.1"/>
    </source>
</evidence>
<dbReference type="PANTHER" id="PTHR17597">
    <property type="entry name" value="MEMBRANE PROTEIN MLC1"/>
    <property type="match status" value="1"/>
</dbReference>
<evidence type="ECO:0000256" key="1">
    <source>
        <dbReference type="SAM" id="Phobius"/>
    </source>
</evidence>
<feature type="transmembrane region" description="Helical" evidence="1">
    <location>
        <begin position="52"/>
        <end position="72"/>
    </location>
</feature>
<dbReference type="EMBL" id="JBFSEQ010000005">
    <property type="protein sequence ID" value="KAL2775432.1"/>
    <property type="molecule type" value="Genomic_DNA"/>
</dbReference>
<dbReference type="EMBL" id="JBFSEQ010000005">
    <property type="protein sequence ID" value="KAL2775430.1"/>
    <property type="molecule type" value="Genomic_DNA"/>
</dbReference>
<feature type="transmembrane region" description="Helical" evidence="1">
    <location>
        <begin position="84"/>
        <end position="106"/>
    </location>
</feature>
<dbReference type="PANTHER" id="PTHR17597:SF0">
    <property type="entry name" value="MEMBRANE PROTEIN MLC1"/>
    <property type="match status" value="1"/>
</dbReference>
<evidence type="ECO:0000313" key="2">
    <source>
        <dbReference type="EMBL" id="KAL2775429.1"/>
    </source>
</evidence>
<accession>A0ABD2EAA7</accession>
<proteinExistence type="predicted"/>
<dbReference type="EMBL" id="JBFSEQ010000005">
    <property type="protein sequence ID" value="KAL2775431.1"/>
    <property type="molecule type" value="Genomic_DNA"/>
</dbReference>
<dbReference type="EMBL" id="JBFSEQ010000005">
    <property type="protein sequence ID" value="KAL2775438.1"/>
    <property type="molecule type" value="Genomic_DNA"/>
</dbReference>
<organism evidence="3 4">
    <name type="scientific">Daubentonia madagascariensis</name>
    <name type="common">Aye-aye</name>
    <name type="synonym">Sciurus madagascariensis</name>
    <dbReference type="NCBI Taxonomy" id="31869"/>
    <lineage>
        <taxon>Eukaryota</taxon>
        <taxon>Metazoa</taxon>
        <taxon>Chordata</taxon>
        <taxon>Craniata</taxon>
        <taxon>Vertebrata</taxon>
        <taxon>Euteleostomi</taxon>
        <taxon>Mammalia</taxon>
        <taxon>Eutheria</taxon>
        <taxon>Euarchontoglires</taxon>
        <taxon>Primates</taxon>
        <taxon>Strepsirrhini</taxon>
        <taxon>Chiromyiformes</taxon>
        <taxon>Daubentoniidae</taxon>
        <taxon>Daubentonia</taxon>
    </lineage>
</organism>
<protein>
    <submittedName>
        <fullName evidence="2">Membrane protein MLC1 isoform 1</fullName>
    </submittedName>
    <submittedName>
        <fullName evidence="3">Membrane protein MLC1 isoform 2</fullName>
    </submittedName>
</protein>
<evidence type="ECO:0000313" key="4">
    <source>
        <dbReference type="Proteomes" id="UP001610411"/>
    </source>
</evidence>
<comment type="caution">
    <text evidence="3">The sequence shown here is derived from an EMBL/GenBank/DDBJ whole genome shotgun (WGS) entry which is preliminary data.</text>
</comment>